<keyword evidence="4 5" id="KW-0732">Signal</keyword>
<keyword evidence="8" id="KW-1185">Reference proteome</keyword>
<gene>
    <name evidence="7" type="ORF">PHYBOEH_011259</name>
</gene>
<dbReference type="EMBL" id="JAGDFL010000083">
    <property type="protein sequence ID" value="KAG7398351.1"/>
    <property type="molecule type" value="Genomic_DNA"/>
</dbReference>
<dbReference type="GO" id="GO:0005576">
    <property type="term" value="C:extracellular region"/>
    <property type="evidence" value="ECO:0007669"/>
    <property type="project" value="UniProtKB-SubCell"/>
</dbReference>
<comment type="subcellular location">
    <subcellularLocation>
        <location evidence="1 5">Secreted</location>
    </subcellularLocation>
</comment>
<dbReference type="AlphaFoldDB" id="A0A8T1WYK4"/>
<dbReference type="InterPro" id="IPR031825">
    <property type="entry name" value="RXLR"/>
</dbReference>
<evidence type="ECO:0000256" key="4">
    <source>
        <dbReference type="ARBA" id="ARBA00022729"/>
    </source>
</evidence>
<accession>A0A8T1WYK4</accession>
<name>A0A8T1WYK4_9STRA</name>
<organism evidence="7 8">
    <name type="scientific">Phytophthora boehmeriae</name>
    <dbReference type="NCBI Taxonomy" id="109152"/>
    <lineage>
        <taxon>Eukaryota</taxon>
        <taxon>Sar</taxon>
        <taxon>Stramenopiles</taxon>
        <taxon>Oomycota</taxon>
        <taxon>Peronosporomycetes</taxon>
        <taxon>Peronosporales</taxon>
        <taxon>Peronosporaceae</taxon>
        <taxon>Phytophthora</taxon>
    </lineage>
</organism>
<evidence type="ECO:0000256" key="1">
    <source>
        <dbReference type="ARBA" id="ARBA00004613"/>
    </source>
</evidence>
<evidence type="ECO:0000313" key="8">
    <source>
        <dbReference type="Proteomes" id="UP000693981"/>
    </source>
</evidence>
<evidence type="ECO:0000256" key="6">
    <source>
        <dbReference type="SAM" id="MobiDB-lite"/>
    </source>
</evidence>
<feature type="region of interest" description="Disordered" evidence="6">
    <location>
        <begin position="35"/>
        <end position="55"/>
    </location>
</feature>
<feature type="signal peptide" evidence="5">
    <location>
        <begin position="1"/>
        <end position="19"/>
    </location>
</feature>
<keyword evidence="3 5" id="KW-0964">Secreted</keyword>
<evidence type="ECO:0000256" key="5">
    <source>
        <dbReference type="RuleBase" id="RU367124"/>
    </source>
</evidence>
<comment type="domain">
    <text evidence="5">The RxLR-dEER motif acts to carry the protein into the host cell cytoplasm through binding to cell surface phosphatidylinositol-3-phosphate.</text>
</comment>
<protein>
    <recommendedName>
        <fullName evidence="5">RxLR effector protein</fullName>
    </recommendedName>
</protein>
<comment type="caution">
    <text evidence="7">The sequence shown here is derived from an EMBL/GenBank/DDBJ whole genome shotgun (WGS) entry which is preliminary data.</text>
</comment>
<evidence type="ECO:0000256" key="3">
    <source>
        <dbReference type="ARBA" id="ARBA00022525"/>
    </source>
</evidence>
<dbReference type="Pfam" id="PF16810">
    <property type="entry name" value="RXLR"/>
    <property type="match status" value="1"/>
</dbReference>
<feature type="chain" id="PRO_5035958758" description="RxLR effector protein" evidence="5">
    <location>
        <begin position="20"/>
        <end position="133"/>
    </location>
</feature>
<comment type="function">
    <text evidence="5">Effector that suppresses plant defense responses during pathogen infection.</text>
</comment>
<evidence type="ECO:0000256" key="2">
    <source>
        <dbReference type="ARBA" id="ARBA00010400"/>
    </source>
</evidence>
<reference evidence="7" key="1">
    <citation type="submission" date="2021-02" db="EMBL/GenBank/DDBJ databases">
        <authorList>
            <person name="Palmer J.M."/>
        </authorList>
    </citation>
    <scope>NUCLEOTIDE SEQUENCE</scope>
    <source>
        <strain evidence="7">SCRP23</strain>
    </source>
</reference>
<proteinExistence type="inferred from homology"/>
<sequence length="133" mass="15253">MRLSYFLVVTTATMALASGIALPTSEQSAIAKMTPTHGTAPYQDRNSGGRRLLRPGDDVDVEERAWNIVPLKYYNMLKNEAVRERQFEKWFEKGVQAVKAEKKMLRFAVTKKQKEAFKELAGKYAKYRKDLSF</sequence>
<comment type="similarity">
    <text evidence="2 5">Belongs to the RxLR effector family.</text>
</comment>
<dbReference type="Proteomes" id="UP000693981">
    <property type="component" value="Unassembled WGS sequence"/>
</dbReference>
<evidence type="ECO:0000313" key="7">
    <source>
        <dbReference type="EMBL" id="KAG7398351.1"/>
    </source>
</evidence>